<name>A0A090FIT9_MESPL</name>
<dbReference type="EMBL" id="CCMZ01000022">
    <property type="protein sequence ID" value="CDX18871.1"/>
    <property type="molecule type" value="Genomic_DNA"/>
</dbReference>
<dbReference type="Proteomes" id="UP000045285">
    <property type="component" value="Unassembled WGS sequence"/>
</dbReference>
<feature type="transmembrane region" description="Helical" evidence="1">
    <location>
        <begin position="34"/>
        <end position="57"/>
    </location>
</feature>
<evidence type="ECO:0000256" key="1">
    <source>
        <dbReference type="SAM" id="Phobius"/>
    </source>
</evidence>
<evidence type="ECO:0000313" key="3">
    <source>
        <dbReference type="Proteomes" id="UP000045285"/>
    </source>
</evidence>
<proteinExistence type="predicted"/>
<evidence type="ECO:0000313" key="2">
    <source>
        <dbReference type="EMBL" id="CDX18871.1"/>
    </source>
</evidence>
<dbReference type="AlphaFoldDB" id="A0A090FIT9"/>
<keyword evidence="1" id="KW-1133">Transmembrane helix</keyword>
<keyword evidence="1" id="KW-0472">Membrane</keyword>
<reference evidence="3" key="1">
    <citation type="submission" date="2014-08" db="EMBL/GenBank/DDBJ databases">
        <authorList>
            <person name="Moulin L."/>
        </authorList>
    </citation>
    <scope>NUCLEOTIDE SEQUENCE [LARGE SCALE GENOMIC DNA]</scope>
</reference>
<organism evidence="2 3">
    <name type="scientific">Mesorhizobium plurifarium</name>
    <dbReference type="NCBI Taxonomy" id="69974"/>
    <lineage>
        <taxon>Bacteria</taxon>
        <taxon>Pseudomonadati</taxon>
        <taxon>Pseudomonadota</taxon>
        <taxon>Alphaproteobacteria</taxon>
        <taxon>Hyphomicrobiales</taxon>
        <taxon>Phyllobacteriaceae</taxon>
        <taxon>Mesorhizobium</taxon>
    </lineage>
</organism>
<sequence>MMLKWGAILGTVGFLGGFVGPVIFTPEANQGPLLGIFITGPLGFVLGLVVGFVLRLLPERR</sequence>
<keyword evidence="1" id="KW-0812">Transmembrane</keyword>
<protein>
    <submittedName>
        <fullName evidence="2">Uncharacterized protein</fullName>
    </submittedName>
</protein>
<dbReference type="STRING" id="69974.MPLDJ20_170032"/>
<keyword evidence="3" id="KW-1185">Reference proteome</keyword>
<accession>A0A090FIT9</accession>
<gene>
    <name evidence="2" type="ORF">MPL3356_290022</name>
</gene>